<reference evidence="1 2" key="1">
    <citation type="journal article" date="2017" name="Front. Microbiol.">
        <title>Comparative Genomic Analysis of the Class Epsilonproteobacteria and Proposed Reclassification to Epsilonbacteraeota (phyl. nov.).</title>
        <authorList>
            <person name="Waite D.W."/>
            <person name="Vanwonterghem I."/>
            <person name="Rinke C."/>
            <person name="Parks D.H."/>
            <person name="Zhang Y."/>
            <person name="Takai K."/>
            <person name="Sievert S.M."/>
            <person name="Simon J."/>
            <person name="Campbell B.J."/>
            <person name="Hanson T.E."/>
            <person name="Woyke T."/>
            <person name="Klotz M.G."/>
            <person name="Hugenholtz P."/>
        </authorList>
    </citation>
    <scope>NUCLEOTIDE SEQUENCE [LARGE SCALE GENOMIC DNA]</scope>
    <source>
        <strain evidence="1">UBA11420</strain>
    </source>
</reference>
<accession>A0A2D3W5G7</accession>
<dbReference type="Proteomes" id="UP000231638">
    <property type="component" value="Unassembled WGS sequence"/>
</dbReference>
<organism evidence="1 2">
    <name type="scientific">Sulfurospirillum cavolei</name>
    <dbReference type="NCBI Taxonomy" id="366522"/>
    <lineage>
        <taxon>Bacteria</taxon>
        <taxon>Pseudomonadati</taxon>
        <taxon>Campylobacterota</taxon>
        <taxon>Epsilonproteobacteria</taxon>
        <taxon>Campylobacterales</taxon>
        <taxon>Sulfurospirillaceae</taxon>
        <taxon>Sulfurospirillum</taxon>
    </lineage>
</organism>
<dbReference type="EMBL" id="DLUG01000110">
    <property type="protein sequence ID" value="DAB36591.1"/>
    <property type="molecule type" value="Genomic_DNA"/>
</dbReference>
<protein>
    <recommendedName>
        <fullName evidence="3">ABC transporter substrate-binding protein</fullName>
    </recommendedName>
</protein>
<comment type="caution">
    <text evidence="1">The sequence shown here is derived from an EMBL/GenBank/DDBJ whole genome shotgun (WGS) entry which is preliminary data.</text>
</comment>
<evidence type="ECO:0000313" key="1">
    <source>
        <dbReference type="EMBL" id="DAB36591.1"/>
    </source>
</evidence>
<dbReference type="AlphaFoldDB" id="A0A2D3W5G7"/>
<sequence length="275" mass="31016">MLNFKFISIVFFSIASALFSQEIESLKIGIAPHSSARIIYDVHRDLKTFLEHYFNRPVQILSAKTFSDFADTCDQGDTYDLIITSPNLAYLAQHQAHYVPLMTYTKGLETIILSKTSSLLKDHPKTVKIAGQDPVSYATLCGEEWLEQQGYVPGKNLIYSYYISASDSLATLLLKNQVDLIIISLPNYLKLDQELQNQLFVVYHSAPKPGRIFLAKDSKGITIEEWRNALVAFSQSQEGARHLKATKLEGFEMLEPHALDTLRAIAQKTSSRLTH</sequence>
<dbReference type="STRING" id="366522.GCA_001548055_01431"/>
<gene>
    <name evidence="1" type="ORF">CFH80_04050</name>
</gene>
<name>A0A2D3W5G7_9BACT</name>
<proteinExistence type="predicted"/>
<evidence type="ECO:0008006" key="3">
    <source>
        <dbReference type="Google" id="ProtNLM"/>
    </source>
</evidence>
<evidence type="ECO:0000313" key="2">
    <source>
        <dbReference type="Proteomes" id="UP000231638"/>
    </source>
</evidence>
<dbReference type="SUPFAM" id="SSF53850">
    <property type="entry name" value="Periplasmic binding protein-like II"/>
    <property type="match status" value="1"/>
</dbReference>
<dbReference type="Pfam" id="PF12974">
    <property type="entry name" value="Phosphonate-bd"/>
    <property type="match status" value="1"/>
</dbReference>